<feature type="transmembrane region" description="Helical" evidence="8">
    <location>
        <begin position="317"/>
        <end position="333"/>
    </location>
</feature>
<evidence type="ECO:0000256" key="1">
    <source>
        <dbReference type="ARBA" id="ARBA00004651"/>
    </source>
</evidence>
<evidence type="ECO:0000256" key="5">
    <source>
        <dbReference type="ARBA" id="ARBA00022692"/>
    </source>
</evidence>
<keyword evidence="7 8" id="KW-0472">Membrane</keyword>
<accession>A0A4Y9SCG3</accession>
<feature type="transmembrane region" description="Helical" evidence="8">
    <location>
        <begin position="368"/>
        <end position="387"/>
    </location>
</feature>
<protein>
    <submittedName>
        <fullName evidence="11">Glycosyltransferase family 39 protein</fullName>
    </submittedName>
</protein>
<feature type="transmembrane region" description="Helical" evidence="8">
    <location>
        <begin position="257"/>
        <end position="282"/>
    </location>
</feature>
<feature type="domain" description="Aminoarabinose transferase C-terminal" evidence="10">
    <location>
        <begin position="427"/>
        <end position="531"/>
    </location>
</feature>
<evidence type="ECO:0000256" key="8">
    <source>
        <dbReference type="SAM" id="Phobius"/>
    </source>
</evidence>
<evidence type="ECO:0000256" key="7">
    <source>
        <dbReference type="ARBA" id="ARBA00023136"/>
    </source>
</evidence>
<comment type="caution">
    <text evidence="11">The sequence shown here is derived from an EMBL/GenBank/DDBJ whole genome shotgun (WGS) entry which is preliminary data.</text>
</comment>
<keyword evidence="2" id="KW-1003">Cell membrane</keyword>
<evidence type="ECO:0000256" key="2">
    <source>
        <dbReference type="ARBA" id="ARBA00022475"/>
    </source>
</evidence>
<evidence type="ECO:0000256" key="4">
    <source>
        <dbReference type="ARBA" id="ARBA00022679"/>
    </source>
</evidence>
<dbReference type="Proteomes" id="UP000297729">
    <property type="component" value="Unassembled WGS sequence"/>
</dbReference>
<keyword evidence="4 11" id="KW-0808">Transferase</keyword>
<evidence type="ECO:0000259" key="9">
    <source>
        <dbReference type="Pfam" id="PF13231"/>
    </source>
</evidence>
<dbReference type="OrthoDB" id="9775035at2"/>
<evidence type="ECO:0000256" key="3">
    <source>
        <dbReference type="ARBA" id="ARBA00022676"/>
    </source>
</evidence>
<dbReference type="InterPro" id="IPR038731">
    <property type="entry name" value="RgtA/B/C-like"/>
</dbReference>
<feature type="transmembrane region" description="Helical" evidence="8">
    <location>
        <begin position="340"/>
        <end position="362"/>
    </location>
</feature>
<feature type="transmembrane region" description="Helical" evidence="8">
    <location>
        <begin position="109"/>
        <end position="126"/>
    </location>
</feature>
<feature type="transmembrane region" description="Helical" evidence="8">
    <location>
        <begin position="132"/>
        <end position="150"/>
    </location>
</feature>
<dbReference type="GO" id="GO:0016763">
    <property type="term" value="F:pentosyltransferase activity"/>
    <property type="evidence" value="ECO:0007669"/>
    <property type="project" value="TreeGrafter"/>
</dbReference>
<feature type="transmembrane region" description="Helical" evidence="8">
    <location>
        <begin position="294"/>
        <end position="311"/>
    </location>
</feature>
<feature type="transmembrane region" description="Helical" evidence="8">
    <location>
        <begin position="394"/>
        <end position="414"/>
    </location>
</feature>
<dbReference type="AlphaFoldDB" id="A0A4Y9SCG3"/>
<reference evidence="11 12" key="1">
    <citation type="submission" date="2019-03" db="EMBL/GenBank/DDBJ databases">
        <title>Draft Genome Sequence of Duganella callidus sp. nov., a Novel Duganella Species Isolated from Cultivated Soil.</title>
        <authorList>
            <person name="Raths R."/>
            <person name="Peta V."/>
            <person name="Bucking H."/>
        </authorList>
    </citation>
    <scope>NUCLEOTIDE SEQUENCE [LARGE SCALE GENOMIC DNA]</scope>
    <source>
        <strain evidence="11 12">DN04</strain>
    </source>
</reference>
<dbReference type="PANTHER" id="PTHR33908:SF3">
    <property type="entry name" value="UNDECAPRENYL PHOSPHATE-ALPHA-4-AMINO-4-DEOXY-L-ARABINOSE ARABINOSYL TRANSFERASE"/>
    <property type="match status" value="1"/>
</dbReference>
<organism evidence="11 12">
    <name type="scientific">Duganella callida</name>
    <dbReference type="NCBI Taxonomy" id="2561932"/>
    <lineage>
        <taxon>Bacteria</taxon>
        <taxon>Pseudomonadati</taxon>
        <taxon>Pseudomonadota</taxon>
        <taxon>Betaproteobacteria</taxon>
        <taxon>Burkholderiales</taxon>
        <taxon>Oxalobacteraceae</taxon>
        <taxon>Telluria group</taxon>
        <taxon>Duganella</taxon>
    </lineage>
</organism>
<dbReference type="PANTHER" id="PTHR33908">
    <property type="entry name" value="MANNOSYLTRANSFERASE YKCB-RELATED"/>
    <property type="match status" value="1"/>
</dbReference>
<feature type="transmembrane region" description="Helical" evidence="8">
    <location>
        <begin position="7"/>
        <end position="27"/>
    </location>
</feature>
<evidence type="ECO:0000259" key="10">
    <source>
        <dbReference type="Pfam" id="PF18583"/>
    </source>
</evidence>
<dbReference type="InterPro" id="IPR040845">
    <property type="entry name" value="Arnt_C"/>
</dbReference>
<keyword evidence="6 8" id="KW-1133">Transmembrane helix</keyword>
<dbReference type="GO" id="GO:0009103">
    <property type="term" value="P:lipopolysaccharide biosynthetic process"/>
    <property type="evidence" value="ECO:0007669"/>
    <property type="project" value="UniProtKB-ARBA"/>
</dbReference>
<evidence type="ECO:0000313" key="12">
    <source>
        <dbReference type="Proteomes" id="UP000297729"/>
    </source>
</evidence>
<keyword evidence="5 8" id="KW-0812">Transmembrane</keyword>
<feature type="transmembrane region" description="Helical" evidence="8">
    <location>
        <begin position="209"/>
        <end position="228"/>
    </location>
</feature>
<dbReference type="Pfam" id="PF18583">
    <property type="entry name" value="Arnt_C"/>
    <property type="match status" value="1"/>
</dbReference>
<gene>
    <name evidence="11" type="ORF">E4L98_15310</name>
</gene>
<sequence>MSRTCRYTLIAVFILASLLVLHVRTLVPPDEGRYAEMAREMFFSGDWITTRLNGIKYFEKPPLHTWMSALSFAAFGVGEWQARLWNGVCGIAGVLLVGYTGSRVFSRTAGLYAAAILASMVFWSAGSQFNTLDIGVAATMCISLCALLLAQRDDAAPAQRRNWMLACWAGMALSLLAKGLIGLALPGAVLVLYALLSGDRAIARRLHPWTGGALFLAIALPWFLLVAARNPEQPQFFFIHEHWDRFFLKTHHREGPWYYFLVLLAPATMPWLPLLPAGLIAARRRVQGQFQPRMLLLIWVLFILFFFSYSSSKLPGYMLPVFPALALLAGLCLEQASTRLACAPPMLLAAAGAAGMATVPASPLDGRLLMAACGVAVVGGLAGWLMVRQGRRAAMVLVVAAGAWAMTQFAMASYEPLGRRQAGLDLALEVRPELAADTPVYSVGAYEQSLTFYLGHTVIPVAYTDELGFGLTREPERGIASLSAFSQLWRRAAANGSPQFAIIRADLYETLRADGLPMRVRARNERVVLVSSR</sequence>
<dbReference type="EMBL" id="SPVG01000156">
    <property type="protein sequence ID" value="TFW20096.1"/>
    <property type="molecule type" value="Genomic_DNA"/>
</dbReference>
<comment type="subcellular location">
    <subcellularLocation>
        <location evidence="1">Cell membrane</location>
        <topology evidence="1">Multi-pass membrane protein</topology>
    </subcellularLocation>
</comment>
<proteinExistence type="predicted"/>
<dbReference type="Pfam" id="PF13231">
    <property type="entry name" value="PMT_2"/>
    <property type="match status" value="1"/>
</dbReference>
<dbReference type="InterPro" id="IPR050297">
    <property type="entry name" value="LipidA_mod_glycosyltrf_83"/>
</dbReference>
<keyword evidence="3" id="KW-0328">Glycosyltransferase</keyword>
<dbReference type="GO" id="GO:0010041">
    <property type="term" value="P:response to iron(III) ion"/>
    <property type="evidence" value="ECO:0007669"/>
    <property type="project" value="TreeGrafter"/>
</dbReference>
<keyword evidence="12" id="KW-1185">Reference proteome</keyword>
<name>A0A4Y9SCG3_9BURK</name>
<evidence type="ECO:0000256" key="6">
    <source>
        <dbReference type="ARBA" id="ARBA00022989"/>
    </source>
</evidence>
<feature type="domain" description="Glycosyltransferase RgtA/B/C/D-like" evidence="9">
    <location>
        <begin position="60"/>
        <end position="222"/>
    </location>
</feature>
<dbReference type="GO" id="GO:0005886">
    <property type="term" value="C:plasma membrane"/>
    <property type="evidence" value="ECO:0007669"/>
    <property type="project" value="UniProtKB-SubCell"/>
</dbReference>
<dbReference type="RefSeq" id="WP_135202422.1">
    <property type="nucleotide sequence ID" value="NZ_SPVG01000156.1"/>
</dbReference>
<evidence type="ECO:0000313" key="11">
    <source>
        <dbReference type="EMBL" id="TFW20096.1"/>
    </source>
</evidence>